<comment type="catalytic activity">
    <reaction evidence="8">
        <text>ATP + H2O + 4 H(+)(in) = ADP + phosphate + 5 H(+)(out)</text>
        <dbReference type="Rhea" id="RHEA:57720"/>
        <dbReference type="ChEBI" id="CHEBI:15377"/>
        <dbReference type="ChEBI" id="CHEBI:15378"/>
        <dbReference type="ChEBI" id="CHEBI:30616"/>
        <dbReference type="ChEBI" id="CHEBI:43474"/>
        <dbReference type="ChEBI" id="CHEBI:456216"/>
        <dbReference type="EC" id="7.1.2.2"/>
    </reaction>
</comment>
<evidence type="ECO:0000256" key="5">
    <source>
        <dbReference type="ARBA" id="ARBA00023065"/>
    </source>
</evidence>
<feature type="domain" description="ATPsynthase alpha/beta subunit barrel-sandwich" evidence="11">
    <location>
        <begin position="139"/>
        <end position="225"/>
    </location>
</feature>
<proteinExistence type="inferred from homology"/>
<dbReference type="EC" id="7.1.2.2" evidence="8"/>
<keyword evidence="14" id="KW-1185">Reference proteome</keyword>
<dbReference type="Pfam" id="PF16886">
    <property type="entry name" value="ATP-synt_ab_Xtn"/>
    <property type="match status" value="1"/>
</dbReference>
<dbReference type="PROSITE" id="PS00152">
    <property type="entry name" value="ATPASE_ALPHA_BETA"/>
    <property type="match status" value="1"/>
</dbReference>
<evidence type="ECO:0000259" key="10">
    <source>
        <dbReference type="Pfam" id="PF02874"/>
    </source>
</evidence>
<dbReference type="Pfam" id="PF02874">
    <property type="entry name" value="ATP-synt_ab_N"/>
    <property type="match status" value="1"/>
</dbReference>
<dbReference type="InterPro" id="IPR031686">
    <property type="entry name" value="ATP-synth_a_Xtn"/>
</dbReference>
<dbReference type="CDD" id="cd01134">
    <property type="entry name" value="V_A-ATPase_A"/>
    <property type="match status" value="1"/>
</dbReference>
<protein>
    <recommendedName>
        <fullName evidence="8">V-type ATP synthase alpha chain</fullName>
        <ecNumber evidence="8">7.1.2.2</ecNumber>
    </recommendedName>
    <alternativeName>
        <fullName evidence="8">V-ATPase subunit A</fullName>
    </alternativeName>
</protein>
<evidence type="ECO:0000259" key="12">
    <source>
        <dbReference type="Pfam" id="PF22919"/>
    </source>
</evidence>
<dbReference type="InterPro" id="IPR020003">
    <property type="entry name" value="ATPase_a/bsu_AS"/>
</dbReference>
<comment type="function">
    <text evidence="7 8">Produces ATP from ADP in the presence of a proton gradient across the membrane. The V-type alpha chain is a catalytic subunit.</text>
</comment>
<feature type="domain" description="ATPase F1/V1/A1 complex alpha/beta subunit nucleotide-binding" evidence="9">
    <location>
        <begin position="251"/>
        <end position="471"/>
    </location>
</feature>
<dbReference type="SUPFAM" id="SSF52540">
    <property type="entry name" value="P-loop containing nucleoside triphosphate hydrolases"/>
    <property type="match status" value="1"/>
</dbReference>
<keyword evidence="3 8" id="KW-0067">ATP-binding</keyword>
<evidence type="ECO:0000256" key="3">
    <source>
        <dbReference type="ARBA" id="ARBA00022840"/>
    </source>
</evidence>
<dbReference type="Gene3D" id="2.40.50.100">
    <property type="match status" value="1"/>
</dbReference>
<dbReference type="HAMAP" id="MF_00309">
    <property type="entry name" value="ATP_synth_A_arch"/>
    <property type="match status" value="1"/>
</dbReference>
<dbReference type="Gene3D" id="3.40.50.300">
    <property type="entry name" value="P-loop containing nucleotide triphosphate hydrolases"/>
    <property type="match status" value="1"/>
</dbReference>
<dbReference type="PANTHER" id="PTHR43607:SF1">
    <property type="entry name" value="H(+)-TRANSPORTING TWO-SECTOR ATPASE"/>
    <property type="match status" value="1"/>
</dbReference>
<accession>A0ABV4BIP7</accession>
<evidence type="ECO:0000313" key="13">
    <source>
        <dbReference type="EMBL" id="MEY6434152.1"/>
    </source>
</evidence>
<keyword evidence="5 8" id="KW-0406">Ion transport</keyword>
<comment type="similarity">
    <text evidence="6">Belongs to the ATPase alpha/beta chains family. T3SS ATPase subfamily.</text>
</comment>
<keyword evidence="2 8" id="KW-0547">Nucleotide-binding</keyword>
<dbReference type="InterPro" id="IPR055190">
    <property type="entry name" value="ATP-synt_VA_C"/>
</dbReference>
<dbReference type="InterPro" id="IPR022878">
    <property type="entry name" value="V-ATPase_asu"/>
</dbReference>
<name>A0ABV4BIP7_9GAMM</name>
<keyword evidence="4 8" id="KW-1278">Translocase</keyword>
<dbReference type="Gene3D" id="1.10.1140.10">
    <property type="entry name" value="Bovine Mitochondrial F1-atpase, Atp Synthase Beta Chain, Chain D, domain 3"/>
    <property type="match status" value="1"/>
</dbReference>
<dbReference type="Proteomes" id="UP001564408">
    <property type="component" value="Unassembled WGS sequence"/>
</dbReference>
<organism evidence="13 14">
    <name type="scientific">Thioalkalicoccus limnaeus</name>
    <dbReference type="NCBI Taxonomy" id="120681"/>
    <lineage>
        <taxon>Bacteria</taxon>
        <taxon>Pseudomonadati</taxon>
        <taxon>Pseudomonadota</taxon>
        <taxon>Gammaproteobacteria</taxon>
        <taxon>Chromatiales</taxon>
        <taxon>Chromatiaceae</taxon>
        <taxon>Thioalkalicoccus</taxon>
    </lineage>
</organism>
<keyword evidence="8" id="KW-0375">Hydrogen ion transport</keyword>
<evidence type="ECO:0000256" key="1">
    <source>
        <dbReference type="ARBA" id="ARBA00022448"/>
    </source>
</evidence>
<dbReference type="SUPFAM" id="SSF47917">
    <property type="entry name" value="C-terminal domain of alpha and beta subunits of F1 ATP synthase"/>
    <property type="match status" value="1"/>
</dbReference>
<evidence type="ECO:0000256" key="4">
    <source>
        <dbReference type="ARBA" id="ARBA00022967"/>
    </source>
</evidence>
<keyword evidence="8" id="KW-0066">ATP synthesis</keyword>
<dbReference type="InterPro" id="IPR000194">
    <property type="entry name" value="ATPase_F1/V1/A1_a/bsu_nucl-bd"/>
</dbReference>
<feature type="domain" description="ATPase F1/V1/A1 complex alpha/beta subunit N-terminal" evidence="10">
    <location>
        <begin position="62"/>
        <end position="98"/>
    </location>
</feature>
<evidence type="ECO:0000256" key="7">
    <source>
        <dbReference type="ARBA" id="ARBA00054855"/>
    </source>
</evidence>
<dbReference type="EMBL" id="JBDKXB010000045">
    <property type="protein sequence ID" value="MEY6434152.1"/>
    <property type="molecule type" value="Genomic_DNA"/>
</dbReference>
<dbReference type="InterPro" id="IPR004100">
    <property type="entry name" value="ATPase_F1/V1/A1_a/bsu_N"/>
</dbReference>
<dbReference type="PANTHER" id="PTHR43607">
    <property type="entry name" value="V-TYPE PROTON ATPASE CATALYTIC SUBUNIT A"/>
    <property type="match status" value="1"/>
</dbReference>
<feature type="binding site" evidence="8">
    <location>
        <begin position="270"/>
        <end position="277"/>
    </location>
    <ligand>
        <name>ATP</name>
        <dbReference type="ChEBI" id="CHEBI:30616"/>
    </ligand>
</feature>
<evidence type="ECO:0000256" key="2">
    <source>
        <dbReference type="ARBA" id="ARBA00022741"/>
    </source>
</evidence>
<reference evidence="13 14" key="1">
    <citation type="submission" date="2024-05" db="EMBL/GenBank/DDBJ databases">
        <title>Genome Sequence and Characterization of the New Strain Purple Sulfur Bacterium of Genus Thioalkalicoccus.</title>
        <authorList>
            <person name="Bryantseva I.A."/>
            <person name="Kyndt J.A."/>
            <person name="Imhoff J.F."/>
        </authorList>
    </citation>
    <scope>NUCLEOTIDE SEQUENCE [LARGE SCALE GENOMIC DNA]</scope>
    <source>
        <strain evidence="13 14">Um2</strain>
    </source>
</reference>
<dbReference type="InterPro" id="IPR024034">
    <property type="entry name" value="ATPase_F1/V1_b/a_C"/>
</dbReference>
<evidence type="ECO:0000259" key="11">
    <source>
        <dbReference type="Pfam" id="PF16886"/>
    </source>
</evidence>
<dbReference type="InterPro" id="IPR027417">
    <property type="entry name" value="P-loop_NTPase"/>
</dbReference>
<keyword evidence="1 8" id="KW-0813">Transport</keyword>
<dbReference type="Pfam" id="PF00006">
    <property type="entry name" value="ATP-synt_ab"/>
    <property type="match status" value="1"/>
</dbReference>
<dbReference type="Pfam" id="PF22919">
    <property type="entry name" value="ATP-synt_VA_C"/>
    <property type="match status" value="1"/>
</dbReference>
<evidence type="ECO:0000256" key="6">
    <source>
        <dbReference type="ARBA" id="ARBA00024342"/>
    </source>
</evidence>
<sequence length="616" mass="68407">MPHDTPISAPTHEPADRPAQIVAVQESLVTIEAGREGGMPRPLIKNEVVFILPRRIPADGRQERLKAEVLRVRGHTADAQVFEDTKGISVGDPVEQSGEMLSVLLGPGLLGQVYDGLQTPLDRIAMQHGVFLPRGVDVAPLDTQRKWSFVPSVQQGARLRAGGLLGTLAEGRFKHKITIPYDQAGEIEVTWIQEGSVTLDTPVARIRDAEGRERSLDLSQRWPVRRPLTEQMLRERTIERLYPNEPLTTTIRIVDTFFPIARGGTACIPGPFGAGKTILLHQLAMHSAVDIVIIVACGERAGEVVETIQEFPKLTDPRTGSSLMDRTIIVCNTSSMPVAAREASIYTGVTIGEYYRQMGYQVLLLADSTSRWAQAMRETSGRLEEIPGEEAFPAYLESAIRSVYERAGTIRSGDGSVGSLTLIGSVSPAGGNFEEPVTQATLGTVKSFLGLSYDRAYKRFYPAIDPLISWSRYLEQLAPWYAAHLEPTWTERVTAMRELLVRGDGVQQMMQVTGEEGITTDDYVVWLEATFLDMVFLQQDAFDEVDASVPMERQRFTFDLVWTLIGAERSFPDKTAARQYFNKLTGLFKNFNYAAPDSPDYRRLLEEIDSLSGRSE</sequence>
<dbReference type="RefSeq" id="WP_369668533.1">
    <property type="nucleotide sequence ID" value="NZ_JBDKXB010000045.1"/>
</dbReference>
<dbReference type="NCBIfam" id="NF003220">
    <property type="entry name" value="PRK04192.1"/>
    <property type="match status" value="1"/>
</dbReference>
<gene>
    <name evidence="8" type="primary">atpA</name>
    <name evidence="13" type="ORF">ABC977_17265</name>
</gene>
<evidence type="ECO:0000259" key="9">
    <source>
        <dbReference type="Pfam" id="PF00006"/>
    </source>
</evidence>
<evidence type="ECO:0000256" key="8">
    <source>
        <dbReference type="HAMAP-Rule" id="MF_00309"/>
    </source>
</evidence>
<feature type="domain" description="ATP synthase A/B type C-terminal" evidence="12">
    <location>
        <begin position="480"/>
        <end position="555"/>
    </location>
</feature>
<dbReference type="Gene3D" id="2.30.30.650">
    <property type="match status" value="1"/>
</dbReference>
<comment type="caution">
    <text evidence="13">The sequence shown here is derived from an EMBL/GenBank/DDBJ whole genome shotgun (WGS) entry which is preliminary data.</text>
</comment>
<evidence type="ECO:0000313" key="14">
    <source>
        <dbReference type="Proteomes" id="UP001564408"/>
    </source>
</evidence>